<evidence type="ECO:0000313" key="2">
    <source>
        <dbReference type="EMBL" id="CUH51134.1"/>
    </source>
</evidence>
<reference evidence="2 3" key="1">
    <citation type="submission" date="2015-09" db="EMBL/GenBank/DDBJ databases">
        <authorList>
            <consortium name="Swine Surveillance"/>
        </authorList>
    </citation>
    <scope>NUCLEOTIDE SEQUENCE [LARGE SCALE GENOMIC DNA]</scope>
    <source>
        <strain evidence="2 3">CECT 7688</strain>
    </source>
</reference>
<name>A0A0P1EM02_9RHOB</name>
<dbReference type="PANTHER" id="PTHR48079:SF6">
    <property type="entry name" value="NAD(P)-BINDING DOMAIN-CONTAINING PROTEIN-RELATED"/>
    <property type="match status" value="1"/>
</dbReference>
<dbReference type="STRING" id="321267.SHM7688_00567"/>
<dbReference type="AlphaFoldDB" id="A0A0P1EM02"/>
<dbReference type="PANTHER" id="PTHR48079">
    <property type="entry name" value="PROTEIN YEEZ"/>
    <property type="match status" value="1"/>
</dbReference>
<dbReference type="RefSeq" id="WP_058238487.1">
    <property type="nucleotide sequence ID" value="NZ_CYPW01000006.1"/>
</dbReference>
<keyword evidence="3" id="KW-1185">Reference proteome</keyword>
<dbReference type="GO" id="GO:0005737">
    <property type="term" value="C:cytoplasm"/>
    <property type="evidence" value="ECO:0007669"/>
    <property type="project" value="TreeGrafter"/>
</dbReference>
<evidence type="ECO:0000313" key="3">
    <source>
        <dbReference type="Proteomes" id="UP000054823"/>
    </source>
</evidence>
<dbReference type="GO" id="GO:0004029">
    <property type="term" value="F:aldehyde dehydrogenase (NAD+) activity"/>
    <property type="evidence" value="ECO:0007669"/>
    <property type="project" value="TreeGrafter"/>
</dbReference>
<accession>A0A0P1EM02</accession>
<sequence length="329" mass="35003">MSTAPIVITGANGFIGRACVAEARRQGVPVRALIRDPLKAPLSWADDPEIEIVIRDLAEADETLPEVLEGAGAVIHCAATLAGDHARDTLAASTYLIEALVGAKVPHLVLAGSLSVYDVAGVPDGGTLREDCAVGTEGRDLYAQAKAAQEQQFFDGAALYGFALSVLRLGAVWGAGQLFNAHIGPALGPLVLRIDGGGSVPLCRRDLAAETLVRAATRSETDFGTGLGVINVLDDDLPDRRRFVAALKACGWPRYQMPVPLRLMRLIAAATPNNNALPGLLHPAILEARHRPLHYDNAMMHKRLGPVTMMPFETAMQSAIDHPQDDQPQ</sequence>
<organism evidence="2 3">
    <name type="scientific">Shimia marina</name>
    <dbReference type="NCBI Taxonomy" id="321267"/>
    <lineage>
        <taxon>Bacteria</taxon>
        <taxon>Pseudomonadati</taxon>
        <taxon>Pseudomonadota</taxon>
        <taxon>Alphaproteobacteria</taxon>
        <taxon>Rhodobacterales</taxon>
        <taxon>Roseobacteraceae</taxon>
    </lineage>
</organism>
<proteinExistence type="predicted"/>
<dbReference type="InterPro" id="IPR001509">
    <property type="entry name" value="Epimerase_deHydtase"/>
</dbReference>
<evidence type="ECO:0000259" key="1">
    <source>
        <dbReference type="Pfam" id="PF01370"/>
    </source>
</evidence>
<dbReference type="InterPro" id="IPR051783">
    <property type="entry name" value="NAD(P)-dependent_oxidoreduct"/>
</dbReference>
<dbReference type="InterPro" id="IPR036291">
    <property type="entry name" value="NAD(P)-bd_dom_sf"/>
</dbReference>
<dbReference type="EMBL" id="CYPW01000006">
    <property type="protein sequence ID" value="CUH51134.1"/>
    <property type="molecule type" value="Genomic_DNA"/>
</dbReference>
<protein>
    <submittedName>
        <fullName evidence="2">Hopanoid-associated sugar epimerase</fullName>
    </submittedName>
</protein>
<dbReference type="Proteomes" id="UP000054823">
    <property type="component" value="Unassembled WGS sequence"/>
</dbReference>
<dbReference type="Pfam" id="PF01370">
    <property type="entry name" value="Epimerase"/>
    <property type="match status" value="1"/>
</dbReference>
<dbReference type="SUPFAM" id="SSF51735">
    <property type="entry name" value="NAD(P)-binding Rossmann-fold domains"/>
    <property type="match status" value="1"/>
</dbReference>
<gene>
    <name evidence="2" type="ORF">SHM7688_00567</name>
</gene>
<dbReference type="Gene3D" id="3.40.50.720">
    <property type="entry name" value="NAD(P)-binding Rossmann-like Domain"/>
    <property type="match status" value="1"/>
</dbReference>
<feature type="domain" description="NAD-dependent epimerase/dehydratase" evidence="1">
    <location>
        <begin position="6"/>
        <end position="184"/>
    </location>
</feature>